<evidence type="ECO:0000256" key="7">
    <source>
        <dbReference type="SAM" id="Phobius"/>
    </source>
</evidence>
<name>A0ABP9JKU7_9MICO</name>
<feature type="transmembrane region" description="Helical" evidence="7">
    <location>
        <begin position="51"/>
        <end position="71"/>
    </location>
</feature>
<accession>A0ABP9JKU7</accession>
<evidence type="ECO:0000313" key="8">
    <source>
        <dbReference type="EMBL" id="GAA5033412.1"/>
    </source>
</evidence>
<dbReference type="InterPro" id="IPR005744">
    <property type="entry name" value="Hy-lIII"/>
</dbReference>
<keyword evidence="5 7" id="KW-1133">Transmembrane helix</keyword>
<feature type="transmembrane region" description="Helical" evidence="7">
    <location>
        <begin position="91"/>
        <end position="108"/>
    </location>
</feature>
<dbReference type="PANTHER" id="PTHR20855">
    <property type="entry name" value="ADIPOR/PROGESTIN RECEPTOR-RELATED"/>
    <property type="match status" value="1"/>
</dbReference>
<dbReference type="PROSITE" id="PS51257">
    <property type="entry name" value="PROKAR_LIPOPROTEIN"/>
    <property type="match status" value="1"/>
</dbReference>
<keyword evidence="4 7" id="KW-0812">Transmembrane</keyword>
<keyword evidence="3" id="KW-1003">Cell membrane</keyword>
<evidence type="ECO:0000256" key="4">
    <source>
        <dbReference type="ARBA" id="ARBA00022692"/>
    </source>
</evidence>
<evidence type="ECO:0000256" key="1">
    <source>
        <dbReference type="ARBA" id="ARBA00004651"/>
    </source>
</evidence>
<dbReference type="RefSeq" id="WP_345508631.1">
    <property type="nucleotide sequence ID" value="NZ_BAABIW010000022.1"/>
</dbReference>
<keyword evidence="9" id="KW-1185">Reference proteome</keyword>
<dbReference type="Proteomes" id="UP001500427">
    <property type="component" value="Unassembled WGS sequence"/>
</dbReference>
<feature type="transmembrane region" description="Helical" evidence="7">
    <location>
        <begin position="25"/>
        <end position="44"/>
    </location>
</feature>
<comment type="subcellular location">
    <subcellularLocation>
        <location evidence="1">Cell membrane</location>
        <topology evidence="1">Multi-pass membrane protein</topology>
    </subcellularLocation>
</comment>
<dbReference type="InterPro" id="IPR004254">
    <property type="entry name" value="AdipoR/HlyIII-related"/>
</dbReference>
<reference evidence="9" key="1">
    <citation type="journal article" date="2019" name="Int. J. Syst. Evol. Microbiol.">
        <title>The Global Catalogue of Microorganisms (GCM) 10K type strain sequencing project: providing services to taxonomists for standard genome sequencing and annotation.</title>
        <authorList>
            <consortium name="The Broad Institute Genomics Platform"/>
            <consortium name="The Broad Institute Genome Sequencing Center for Infectious Disease"/>
            <person name="Wu L."/>
            <person name="Ma J."/>
        </authorList>
    </citation>
    <scope>NUCLEOTIDE SEQUENCE [LARGE SCALE GENOMIC DNA]</scope>
    <source>
        <strain evidence="9">JCM 17687</strain>
    </source>
</reference>
<dbReference type="EMBL" id="BAABIW010000022">
    <property type="protein sequence ID" value="GAA5033412.1"/>
    <property type="molecule type" value="Genomic_DNA"/>
</dbReference>
<evidence type="ECO:0000256" key="3">
    <source>
        <dbReference type="ARBA" id="ARBA00022475"/>
    </source>
</evidence>
<organism evidence="8 9">
    <name type="scientific">Terrabacter aeriphilus</name>
    <dbReference type="NCBI Taxonomy" id="515662"/>
    <lineage>
        <taxon>Bacteria</taxon>
        <taxon>Bacillati</taxon>
        <taxon>Actinomycetota</taxon>
        <taxon>Actinomycetes</taxon>
        <taxon>Micrococcales</taxon>
        <taxon>Intrasporangiaceae</taxon>
        <taxon>Terrabacter</taxon>
    </lineage>
</organism>
<sequence>MDGAPRSKDGSVHVTDERFNTASHLFGACLAVAGSGLLITQAAVLGDPWKIVGMSVYGLSLVALFVFSTLHHGLDRTPRTNEVLRTLDYDAVFLLIAGTVTPIVLVLLRNPYGWAVLGAVWVIAVLGITVRSIWRQVPKFVTNTLYMALGWIPVLLVASDLRMPPAGLALMAAGGLVYTLGFVVFVVERPNPRPGVFGFHELWHLLVLLAAVLHFVAIYLFVLPS</sequence>
<protein>
    <submittedName>
        <fullName evidence="8">Hemolysin III family protein</fullName>
    </submittedName>
</protein>
<dbReference type="NCBIfam" id="TIGR01065">
    <property type="entry name" value="hlyIII"/>
    <property type="match status" value="1"/>
</dbReference>
<feature type="transmembrane region" description="Helical" evidence="7">
    <location>
        <begin position="140"/>
        <end position="159"/>
    </location>
</feature>
<gene>
    <name evidence="8" type="ORF">GCM10023258_33240</name>
</gene>
<feature type="transmembrane region" description="Helical" evidence="7">
    <location>
        <begin position="202"/>
        <end position="222"/>
    </location>
</feature>
<evidence type="ECO:0000256" key="2">
    <source>
        <dbReference type="ARBA" id="ARBA00008488"/>
    </source>
</evidence>
<evidence type="ECO:0000256" key="5">
    <source>
        <dbReference type="ARBA" id="ARBA00022989"/>
    </source>
</evidence>
<evidence type="ECO:0000313" key="9">
    <source>
        <dbReference type="Proteomes" id="UP001500427"/>
    </source>
</evidence>
<evidence type="ECO:0000256" key="6">
    <source>
        <dbReference type="ARBA" id="ARBA00023136"/>
    </source>
</evidence>
<dbReference type="PANTHER" id="PTHR20855:SF3">
    <property type="entry name" value="LD03007P"/>
    <property type="match status" value="1"/>
</dbReference>
<dbReference type="Pfam" id="PF03006">
    <property type="entry name" value="HlyIII"/>
    <property type="match status" value="1"/>
</dbReference>
<comment type="caution">
    <text evidence="8">The sequence shown here is derived from an EMBL/GenBank/DDBJ whole genome shotgun (WGS) entry which is preliminary data.</text>
</comment>
<feature type="transmembrane region" description="Helical" evidence="7">
    <location>
        <begin position="166"/>
        <end position="187"/>
    </location>
</feature>
<comment type="similarity">
    <text evidence="2">Belongs to the UPF0073 (Hly-III) family.</text>
</comment>
<proteinExistence type="inferred from homology"/>
<keyword evidence="6 7" id="KW-0472">Membrane</keyword>
<feature type="transmembrane region" description="Helical" evidence="7">
    <location>
        <begin position="115"/>
        <end position="134"/>
    </location>
</feature>